<dbReference type="AlphaFoldDB" id="A0A919D796"/>
<protein>
    <submittedName>
        <fullName evidence="2">DUF378 domain-containing protein</fullName>
    </submittedName>
</protein>
<keyword evidence="1" id="KW-0812">Transmembrane</keyword>
<dbReference type="OrthoDB" id="9812136at2"/>
<reference evidence="2" key="2">
    <citation type="submission" date="2020-09" db="EMBL/GenBank/DDBJ databases">
        <authorList>
            <person name="Sun Q."/>
            <person name="Kim S."/>
        </authorList>
    </citation>
    <scope>NUCLEOTIDE SEQUENCE</scope>
    <source>
        <strain evidence="2">KCTC 32020</strain>
    </source>
</reference>
<keyword evidence="1" id="KW-0472">Membrane</keyword>
<comment type="caution">
    <text evidence="2">The sequence shown here is derived from an EMBL/GenBank/DDBJ whole genome shotgun (WGS) entry which is preliminary data.</text>
</comment>
<dbReference type="InterPro" id="IPR007211">
    <property type="entry name" value="DUF378"/>
</dbReference>
<keyword evidence="3" id="KW-1185">Reference proteome</keyword>
<keyword evidence="1" id="KW-1133">Transmembrane helix</keyword>
<evidence type="ECO:0000256" key="1">
    <source>
        <dbReference type="SAM" id="Phobius"/>
    </source>
</evidence>
<sequence length="73" mass="7602">MKSLNFVTLGLLVIGGLNWGLVGAFQFDLVAALFGGQDALLSRVVYGLVGLSALWQIAALARPGSRADVVRSA</sequence>
<evidence type="ECO:0000313" key="2">
    <source>
        <dbReference type="EMBL" id="GHE24690.1"/>
    </source>
</evidence>
<dbReference type="PANTHER" id="PTHR37304">
    <property type="entry name" value="MEMBRANE PROTEIN-RELATED"/>
    <property type="match status" value="1"/>
</dbReference>
<dbReference type="PANTHER" id="PTHR37304:SF1">
    <property type="entry name" value="MEMBRANE PROTEIN"/>
    <property type="match status" value="1"/>
</dbReference>
<dbReference type="EMBL" id="BNCF01000001">
    <property type="protein sequence ID" value="GHE24690.1"/>
    <property type="molecule type" value="Genomic_DNA"/>
</dbReference>
<proteinExistence type="predicted"/>
<name>A0A919D796_9GAMM</name>
<feature type="transmembrane region" description="Helical" evidence="1">
    <location>
        <begin position="40"/>
        <end position="61"/>
    </location>
</feature>
<organism evidence="2 3">
    <name type="scientific">Vulcaniibacterium thermophilum</name>
    <dbReference type="NCBI Taxonomy" id="1169913"/>
    <lineage>
        <taxon>Bacteria</taxon>
        <taxon>Pseudomonadati</taxon>
        <taxon>Pseudomonadota</taxon>
        <taxon>Gammaproteobacteria</taxon>
        <taxon>Lysobacterales</taxon>
        <taxon>Lysobacteraceae</taxon>
        <taxon>Vulcaniibacterium</taxon>
    </lineage>
</organism>
<dbReference type="RefSeq" id="WP_146471671.1">
    <property type="nucleotide sequence ID" value="NZ_BNCF01000001.1"/>
</dbReference>
<reference evidence="2" key="1">
    <citation type="journal article" date="2014" name="Int. J. Syst. Evol. Microbiol.">
        <title>Complete genome sequence of Corynebacterium casei LMG S-19264T (=DSM 44701T), isolated from a smear-ripened cheese.</title>
        <authorList>
            <consortium name="US DOE Joint Genome Institute (JGI-PGF)"/>
            <person name="Walter F."/>
            <person name="Albersmeier A."/>
            <person name="Kalinowski J."/>
            <person name="Ruckert C."/>
        </authorList>
    </citation>
    <scope>NUCLEOTIDE SEQUENCE</scope>
    <source>
        <strain evidence="2">KCTC 32020</strain>
    </source>
</reference>
<accession>A0A919D796</accession>
<dbReference type="Pfam" id="PF04070">
    <property type="entry name" value="DUF378"/>
    <property type="match status" value="1"/>
</dbReference>
<evidence type="ECO:0000313" key="3">
    <source>
        <dbReference type="Proteomes" id="UP000636453"/>
    </source>
</evidence>
<dbReference type="Proteomes" id="UP000636453">
    <property type="component" value="Unassembled WGS sequence"/>
</dbReference>
<gene>
    <name evidence="2" type="ORF">GCM10007167_00220</name>
</gene>